<evidence type="ECO:0000256" key="8">
    <source>
        <dbReference type="ARBA" id="ARBA00022801"/>
    </source>
</evidence>
<proteinExistence type="inferred from homology"/>
<dbReference type="EMBL" id="BOVK01000001">
    <property type="protein sequence ID" value="GIQ67220.1"/>
    <property type="molecule type" value="Genomic_DNA"/>
</dbReference>
<evidence type="ECO:0000256" key="4">
    <source>
        <dbReference type="ARBA" id="ARBA00008236"/>
    </source>
</evidence>
<dbReference type="PRINTS" id="PR00919">
    <property type="entry name" value="THERMOPTASE"/>
</dbReference>
<dbReference type="GO" id="GO:0006508">
    <property type="term" value="P:proteolysis"/>
    <property type="evidence" value="ECO:0007669"/>
    <property type="project" value="UniProtKB-KW"/>
</dbReference>
<keyword evidence="9" id="KW-0482">Metalloprotease</keyword>
<dbReference type="InterPro" id="IPR052170">
    <property type="entry name" value="M29_Exopeptidase"/>
</dbReference>
<comment type="cofactor">
    <cofactor evidence="3">
        <name>Zn(2+)</name>
        <dbReference type="ChEBI" id="CHEBI:29105"/>
    </cofactor>
</comment>
<dbReference type="Gene3D" id="3.40.1830.10">
    <property type="entry name" value="Thermophilic metalloprotease (M29)"/>
    <property type="match status" value="1"/>
</dbReference>
<dbReference type="InterPro" id="IPR035097">
    <property type="entry name" value="M29_N-terminal"/>
</dbReference>
<evidence type="ECO:0000256" key="7">
    <source>
        <dbReference type="ARBA" id="ARBA00022723"/>
    </source>
</evidence>
<evidence type="ECO:0000256" key="2">
    <source>
        <dbReference type="ARBA" id="ARBA00001946"/>
    </source>
</evidence>
<dbReference type="PANTHER" id="PTHR34448:SF3">
    <property type="entry name" value="AMINOPEPTIDASE AMPS"/>
    <property type="match status" value="1"/>
</dbReference>
<comment type="similarity">
    <text evidence="4">Belongs to the peptidase M29 family.</text>
</comment>
<evidence type="ECO:0000256" key="1">
    <source>
        <dbReference type="ARBA" id="ARBA00001941"/>
    </source>
</evidence>
<dbReference type="InterPro" id="IPR000787">
    <property type="entry name" value="Peptidase_M29"/>
</dbReference>
<dbReference type="SUPFAM" id="SSF144052">
    <property type="entry name" value="Thermophilic metalloprotease-like"/>
    <property type="match status" value="1"/>
</dbReference>
<dbReference type="Pfam" id="PF02073">
    <property type="entry name" value="Peptidase_M29"/>
    <property type="match status" value="1"/>
</dbReference>
<comment type="caution">
    <text evidence="10">The sequence shown here is derived from an EMBL/GenBank/DDBJ whole genome shotgun (WGS) entry which is preliminary data.</text>
</comment>
<keyword evidence="7" id="KW-0479">Metal-binding</keyword>
<protein>
    <submittedName>
        <fullName evidence="10">Aminopeptidase</fullName>
    </submittedName>
</protein>
<evidence type="ECO:0000313" key="10">
    <source>
        <dbReference type="EMBL" id="GIQ67220.1"/>
    </source>
</evidence>
<gene>
    <name evidence="10" type="primary">ampS_1</name>
    <name evidence="10" type="ORF">XYCOK13_00440</name>
</gene>
<dbReference type="GO" id="GO:0046872">
    <property type="term" value="F:metal ion binding"/>
    <property type="evidence" value="ECO:0007669"/>
    <property type="project" value="UniProtKB-KW"/>
</dbReference>
<comment type="cofactor">
    <cofactor evidence="1">
        <name>Co(2+)</name>
        <dbReference type="ChEBI" id="CHEBI:48828"/>
    </cofactor>
</comment>
<reference evidence="10" key="1">
    <citation type="submission" date="2021-04" db="EMBL/GenBank/DDBJ databases">
        <title>Draft genome sequence of Xylanibacillus composti strain K13.</title>
        <authorList>
            <person name="Uke A."/>
            <person name="Chhe C."/>
            <person name="Baramee S."/>
            <person name="Kosugi A."/>
        </authorList>
    </citation>
    <scope>NUCLEOTIDE SEQUENCE</scope>
    <source>
        <strain evidence="10">K13</strain>
    </source>
</reference>
<evidence type="ECO:0000313" key="11">
    <source>
        <dbReference type="Proteomes" id="UP000677918"/>
    </source>
</evidence>
<dbReference type="PANTHER" id="PTHR34448">
    <property type="entry name" value="AMINOPEPTIDASE"/>
    <property type="match status" value="1"/>
</dbReference>
<evidence type="ECO:0000256" key="5">
    <source>
        <dbReference type="ARBA" id="ARBA00022438"/>
    </source>
</evidence>
<comment type="cofactor">
    <cofactor evidence="2">
        <name>Mg(2+)</name>
        <dbReference type="ChEBI" id="CHEBI:18420"/>
    </cofactor>
</comment>
<keyword evidence="11" id="KW-1185">Reference proteome</keyword>
<dbReference type="GO" id="GO:0004177">
    <property type="term" value="F:aminopeptidase activity"/>
    <property type="evidence" value="ECO:0007669"/>
    <property type="project" value="UniProtKB-KW"/>
</dbReference>
<evidence type="ECO:0000256" key="6">
    <source>
        <dbReference type="ARBA" id="ARBA00022670"/>
    </source>
</evidence>
<sequence length="411" mass="45726">MEAFQHNLEKYAALAVEVGVNVQPGQMLVVSAPIQAAAYVRSIVKHAYEVGARYVHVDWTDDAITRTRFELAPEDSFAEYPIMWRAKGWEEMAENNAAFLSVISANPDLLQGIDPRRVKADNIARSNALQHYRAYAMSDKISWSIVAIPSQVWADKVFPSLDADARVDALWEAIFKATRIDRNDPVQAWKEHTATLDTKADHLNKRKYKALHYQAPGTDLTIELPPLHHWVSAGSVNSKGTTFVANMPTEEVFTAPLKTGVNGTVKSTKPLSYAGNLIEHFSLTFKEGQIVDYKAESGYETLKNLIETDDGSRYLGEVALVPHQSPISQTDLIFYNTLFDENASNHLAIGKAYAFCLEGGKAMSKEEQIEQGLNDSLTHVDFMIGSAEMDIDGILADGTREPVFRKGNWAF</sequence>
<keyword evidence="8" id="KW-0378">Hydrolase</keyword>
<evidence type="ECO:0000256" key="3">
    <source>
        <dbReference type="ARBA" id="ARBA00001947"/>
    </source>
</evidence>
<organism evidence="10 11">
    <name type="scientific">Xylanibacillus composti</name>
    <dbReference type="NCBI Taxonomy" id="1572762"/>
    <lineage>
        <taxon>Bacteria</taxon>
        <taxon>Bacillati</taxon>
        <taxon>Bacillota</taxon>
        <taxon>Bacilli</taxon>
        <taxon>Bacillales</taxon>
        <taxon>Paenibacillaceae</taxon>
        <taxon>Xylanibacillus</taxon>
    </lineage>
</organism>
<keyword evidence="6" id="KW-0645">Protease</keyword>
<keyword evidence="5 10" id="KW-0031">Aminopeptidase</keyword>
<dbReference type="RefSeq" id="WP_213409829.1">
    <property type="nucleotide sequence ID" value="NZ_BOVK01000001.1"/>
</dbReference>
<dbReference type="GO" id="GO:0008237">
    <property type="term" value="F:metallopeptidase activity"/>
    <property type="evidence" value="ECO:0007669"/>
    <property type="project" value="UniProtKB-KW"/>
</dbReference>
<evidence type="ECO:0000256" key="9">
    <source>
        <dbReference type="ARBA" id="ARBA00023049"/>
    </source>
</evidence>
<accession>A0A8J4M0L5</accession>
<dbReference type="Proteomes" id="UP000677918">
    <property type="component" value="Unassembled WGS sequence"/>
</dbReference>
<dbReference type="AlphaFoldDB" id="A0A8J4M0L5"/>
<name>A0A8J4M0L5_9BACL</name>